<dbReference type="Pfam" id="PF00459">
    <property type="entry name" value="Inositol_P"/>
    <property type="match status" value="1"/>
</dbReference>
<feature type="binding site" evidence="9">
    <location>
        <position position="103"/>
    </location>
    <ligand>
        <name>Mg(2+)</name>
        <dbReference type="ChEBI" id="CHEBI:18420"/>
        <label>1</label>
    </ligand>
</feature>
<dbReference type="InterPro" id="IPR000760">
    <property type="entry name" value="Inositol_monophosphatase-like"/>
</dbReference>
<dbReference type="PANTHER" id="PTHR43028">
    <property type="entry name" value="3'(2'),5'-BISPHOSPHATE NUCLEOTIDASE 1"/>
    <property type="match status" value="1"/>
</dbReference>
<dbReference type="CDD" id="cd01638">
    <property type="entry name" value="CysQ"/>
    <property type="match status" value="1"/>
</dbReference>
<dbReference type="Proteomes" id="UP001215503">
    <property type="component" value="Unassembled WGS sequence"/>
</dbReference>
<dbReference type="EMBL" id="JARHUD010000007">
    <property type="protein sequence ID" value="MDF2096727.1"/>
    <property type="molecule type" value="Genomic_DNA"/>
</dbReference>
<dbReference type="InterPro" id="IPR050725">
    <property type="entry name" value="CysQ/Inositol_MonoPase"/>
</dbReference>
<keyword evidence="3 9" id="KW-1003">Cell membrane</keyword>
<keyword evidence="4 9" id="KW-0997">Cell inner membrane</keyword>
<evidence type="ECO:0000256" key="5">
    <source>
        <dbReference type="ARBA" id="ARBA00022723"/>
    </source>
</evidence>
<feature type="binding site" evidence="9">
    <location>
        <position position="105"/>
    </location>
    <ligand>
        <name>Mg(2+)</name>
        <dbReference type="ChEBI" id="CHEBI:18420"/>
        <label>1</label>
    </ligand>
</feature>
<comment type="function">
    <text evidence="9">Converts adenosine-3',5'-bisphosphate (PAP) to AMP.</text>
</comment>
<feature type="binding site" evidence="9">
    <location>
        <position position="82"/>
    </location>
    <ligand>
        <name>Mg(2+)</name>
        <dbReference type="ChEBI" id="CHEBI:18420"/>
        <label>1</label>
    </ligand>
</feature>
<dbReference type="PANTHER" id="PTHR43028:SF5">
    <property type="entry name" value="3'(2'),5'-BISPHOSPHATE NUCLEOTIDASE 1"/>
    <property type="match status" value="1"/>
</dbReference>
<dbReference type="InterPro" id="IPR020550">
    <property type="entry name" value="Inositol_monophosphatase_CS"/>
</dbReference>
<feature type="binding site" evidence="9">
    <location>
        <position position="82"/>
    </location>
    <ligand>
        <name>substrate</name>
    </ligand>
</feature>
<evidence type="ECO:0000256" key="6">
    <source>
        <dbReference type="ARBA" id="ARBA00022801"/>
    </source>
</evidence>
<feature type="binding site" evidence="9">
    <location>
        <position position="233"/>
    </location>
    <ligand>
        <name>substrate</name>
    </ligand>
</feature>
<comment type="cofactor">
    <cofactor evidence="9">
        <name>Mg(2+)</name>
        <dbReference type="ChEBI" id="CHEBI:18420"/>
    </cofactor>
</comment>
<dbReference type="PRINTS" id="PR00377">
    <property type="entry name" value="IMPHPHTASES"/>
</dbReference>
<evidence type="ECO:0000313" key="11">
    <source>
        <dbReference type="Proteomes" id="UP001215503"/>
    </source>
</evidence>
<dbReference type="EC" id="3.1.3.7" evidence="9"/>
<protein>
    <recommendedName>
        <fullName evidence="9">3'(2'),5'-bisphosphate nucleotidase CysQ</fullName>
        <ecNumber evidence="9">3.1.3.7</ecNumber>
    </recommendedName>
    <alternativeName>
        <fullName evidence="9">3'(2'),5-bisphosphonucleoside 3'(2')-phosphohydrolase</fullName>
    </alternativeName>
    <alternativeName>
        <fullName evidence="9">3'-phosphoadenosine 5'-phosphate phosphatase</fullName>
        <shortName evidence="9">PAP phosphatase</shortName>
    </alternativeName>
</protein>
<feature type="binding site" evidence="9">
    <location>
        <position position="233"/>
    </location>
    <ligand>
        <name>Mg(2+)</name>
        <dbReference type="ChEBI" id="CHEBI:18420"/>
        <label>2</label>
    </ligand>
</feature>
<feature type="binding site" evidence="9">
    <location>
        <position position="103"/>
    </location>
    <ligand>
        <name>Mg(2+)</name>
        <dbReference type="ChEBI" id="CHEBI:18420"/>
        <label>2</label>
    </ligand>
</feature>
<evidence type="ECO:0000256" key="7">
    <source>
        <dbReference type="ARBA" id="ARBA00022842"/>
    </source>
</evidence>
<keyword evidence="7 9" id="KW-0460">Magnesium</keyword>
<gene>
    <name evidence="9 10" type="primary">cysQ</name>
    <name evidence="10" type="ORF">P2G67_12140</name>
</gene>
<feature type="binding site" evidence="9">
    <location>
        <begin position="105"/>
        <end position="108"/>
    </location>
    <ligand>
        <name>substrate</name>
    </ligand>
</feature>
<dbReference type="HAMAP" id="MF_02095">
    <property type="entry name" value="CysQ"/>
    <property type="match status" value="1"/>
</dbReference>
<organism evidence="10 11">
    <name type="scientific">Aquibaculum arenosum</name>
    <dbReference type="NCBI Taxonomy" id="3032591"/>
    <lineage>
        <taxon>Bacteria</taxon>
        <taxon>Pseudomonadati</taxon>
        <taxon>Pseudomonadota</taxon>
        <taxon>Alphaproteobacteria</taxon>
        <taxon>Rhodospirillales</taxon>
        <taxon>Rhodovibrionaceae</taxon>
        <taxon>Aquibaculum</taxon>
    </lineage>
</organism>
<accession>A0ABT5YPB5</accession>
<comment type="catalytic activity">
    <reaction evidence="1 9">
        <text>adenosine 3',5'-bisphosphate + H2O = AMP + phosphate</text>
        <dbReference type="Rhea" id="RHEA:10040"/>
        <dbReference type="ChEBI" id="CHEBI:15377"/>
        <dbReference type="ChEBI" id="CHEBI:43474"/>
        <dbReference type="ChEBI" id="CHEBI:58343"/>
        <dbReference type="ChEBI" id="CHEBI:456215"/>
        <dbReference type="EC" id="3.1.3.7"/>
    </reaction>
</comment>
<keyword evidence="8 9" id="KW-0472">Membrane</keyword>
<evidence type="ECO:0000256" key="2">
    <source>
        <dbReference type="ARBA" id="ARBA00005289"/>
    </source>
</evidence>
<dbReference type="SUPFAM" id="SSF56655">
    <property type="entry name" value="Carbohydrate phosphatase"/>
    <property type="match status" value="1"/>
</dbReference>
<comment type="caution">
    <text evidence="10">The sequence shown here is derived from an EMBL/GenBank/DDBJ whole genome shotgun (WGS) entry which is preliminary data.</text>
</comment>
<dbReference type="InterPro" id="IPR020583">
    <property type="entry name" value="Inositol_monoP_metal-BS"/>
</dbReference>
<evidence type="ECO:0000256" key="1">
    <source>
        <dbReference type="ARBA" id="ARBA00001625"/>
    </source>
</evidence>
<dbReference type="PROSITE" id="PS00629">
    <property type="entry name" value="IMP_1"/>
    <property type="match status" value="1"/>
</dbReference>
<evidence type="ECO:0000256" key="4">
    <source>
        <dbReference type="ARBA" id="ARBA00022519"/>
    </source>
</evidence>
<proteinExistence type="inferred from homology"/>
<dbReference type="Gene3D" id="3.30.540.10">
    <property type="entry name" value="Fructose-1,6-Bisphosphatase, subunit A, domain 1"/>
    <property type="match status" value="1"/>
</dbReference>
<evidence type="ECO:0000256" key="8">
    <source>
        <dbReference type="ARBA" id="ARBA00023136"/>
    </source>
</evidence>
<reference evidence="10 11" key="1">
    <citation type="submission" date="2023-03" db="EMBL/GenBank/DDBJ databases">
        <title>Fodinicurvata sp. CAU 1616 isolated from sea sendiment.</title>
        <authorList>
            <person name="Kim W."/>
        </authorList>
    </citation>
    <scope>NUCLEOTIDE SEQUENCE [LARGE SCALE GENOMIC DNA]</scope>
    <source>
        <strain evidence="10 11">CAU 1616</strain>
    </source>
</reference>
<comment type="similarity">
    <text evidence="2 9">Belongs to the inositol monophosphatase superfamily. CysQ family.</text>
</comment>
<dbReference type="GO" id="GO:0008441">
    <property type="term" value="F:3'(2'),5'-bisphosphate nucleotidase activity"/>
    <property type="evidence" value="ECO:0007669"/>
    <property type="project" value="UniProtKB-EC"/>
</dbReference>
<evidence type="ECO:0000313" key="10">
    <source>
        <dbReference type="EMBL" id="MDF2096727.1"/>
    </source>
</evidence>
<dbReference type="PROSITE" id="PS00630">
    <property type="entry name" value="IMP_2"/>
    <property type="match status" value="1"/>
</dbReference>
<keyword evidence="6 9" id="KW-0378">Hydrolase</keyword>
<comment type="subcellular location">
    <subcellularLocation>
        <location evidence="9">Cell inner membrane</location>
        <topology evidence="9">Peripheral membrane protein</topology>
        <orientation evidence="9">Cytoplasmic side</orientation>
    </subcellularLocation>
</comment>
<name>A0ABT5YPB5_9PROT</name>
<dbReference type="Gene3D" id="3.40.190.80">
    <property type="match status" value="1"/>
</dbReference>
<sequence>MVTDPTFSPLPDEASAEDLLAVLRSLAEQAGKVVLEYYAQGDAVEVRDKDDASPVTAADEACERFILQALKQITPSIPIISEEAASAGELPDVVKGGRFWLVDPLDGTKEFLSRNGEFTVNIALVDAGRPIAGVVHAPALDATWIGARINGQSQAAYSEGDGPGVAIRVRACPNDGATIVASRRHGSGGDLDQFLARFTVKDRVSAGSSLKFCLIASAKADIYPRFGRTMEWDTAAGQAVLEAAGGRVETVDEQPLTYGKPGFENPHFIAYGSP</sequence>
<feature type="binding site" evidence="9">
    <location>
        <position position="106"/>
    </location>
    <ligand>
        <name>Mg(2+)</name>
        <dbReference type="ChEBI" id="CHEBI:18420"/>
        <label>2</label>
    </ligand>
</feature>
<evidence type="ECO:0000256" key="9">
    <source>
        <dbReference type="HAMAP-Rule" id="MF_02095"/>
    </source>
</evidence>
<evidence type="ECO:0000256" key="3">
    <source>
        <dbReference type="ARBA" id="ARBA00022475"/>
    </source>
</evidence>
<keyword evidence="5 9" id="KW-0479">Metal-binding</keyword>
<keyword evidence="11" id="KW-1185">Reference proteome</keyword>
<dbReference type="NCBIfam" id="TIGR01331">
    <property type="entry name" value="bisphos_cysQ"/>
    <property type="match status" value="1"/>
</dbReference>
<dbReference type="InterPro" id="IPR006240">
    <property type="entry name" value="CysQ"/>
</dbReference>
<dbReference type="RefSeq" id="WP_275823465.1">
    <property type="nucleotide sequence ID" value="NZ_JARHUD010000007.1"/>
</dbReference>